<dbReference type="EMBL" id="GBXM01107593">
    <property type="protein sequence ID" value="JAH00984.1"/>
    <property type="molecule type" value="Transcribed_RNA"/>
</dbReference>
<sequence>MTLHYTYSIGRHFCPK</sequence>
<accession>A0A0E9P903</accession>
<proteinExistence type="predicted"/>
<reference evidence="1" key="2">
    <citation type="journal article" date="2015" name="Fish Shellfish Immunol.">
        <title>Early steps in the European eel (Anguilla anguilla)-Vibrio vulnificus interaction in the gills: Role of the RtxA13 toxin.</title>
        <authorList>
            <person name="Callol A."/>
            <person name="Pajuelo D."/>
            <person name="Ebbesson L."/>
            <person name="Teles M."/>
            <person name="MacKenzie S."/>
            <person name="Amaro C."/>
        </authorList>
    </citation>
    <scope>NUCLEOTIDE SEQUENCE</scope>
</reference>
<organism evidence="1">
    <name type="scientific">Anguilla anguilla</name>
    <name type="common">European freshwater eel</name>
    <name type="synonym">Muraena anguilla</name>
    <dbReference type="NCBI Taxonomy" id="7936"/>
    <lineage>
        <taxon>Eukaryota</taxon>
        <taxon>Metazoa</taxon>
        <taxon>Chordata</taxon>
        <taxon>Craniata</taxon>
        <taxon>Vertebrata</taxon>
        <taxon>Euteleostomi</taxon>
        <taxon>Actinopterygii</taxon>
        <taxon>Neopterygii</taxon>
        <taxon>Teleostei</taxon>
        <taxon>Anguilliformes</taxon>
        <taxon>Anguillidae</taxon>
        <taxon>Anguilla</taxon>
    </lineage>
</organism>
<reference evidence="1" key="1">
    <citation type="submission" date="2014-11" db="EMBL/GenBank/DDBJ databases">
        <authorList>
            <person name="Amaro Gonzalez C."/>
        </authorList>
    </citation>
    <scope>NUCLEOTIDE SEQUENCE</scope>
</reference>
<dbReference type="AlphaFoldDB" id="A0A0E9P903"/>
<name>A0A0E9P903_ANGAN</name>
<protein>
    <submittedName>
        <fullName evidence="1">Uncharacterized protein</fullName>
    </submittedName>
</protein>
<evidence type="ECO:0000313" key="1">
    <source>
        <dbReference type="EMBL" id="JAH00984.1"/>
    </source>
</evidence>